<evidence type="ECO:0000313" key="4">
    <source>
        <dbReference type="EMBL" id="WHA43886.1"/>
    </source>
</evidence>
<protein>
    <submittedName>
        <fullName evidence="4">DSD1 family PLP-dependent enzyme</fullName>
    </submittedName>
</protein>
<dbReference type="Pfam" id="PF01168">
    <property type="entry name" value="Ala_racemase_N"/>
    <property type="match status" value="1"/>
</dbReference>
<dbReference type="PANTHER" id="PTHR28004:SF2">
    <property type="entry name" value="D-SERINE DEHYDRATASE"/>
    <property type="match status" value="1"/>
</dbReference>
<dbReference type="SMART" id="SM01119">
    <property type="entry name" value="D-ser_dehydrat"/>
    <property type="match status" value="1"/>
</dbReference>
<reference evidence="4" key="1">
    <citation type="submission" date="2023-05" db="EMBL/GenBank/DDBJ databases">
        <title>Complete genome sequence of Agrobacterium larrymoorei CFBP5477.</title>
        <authorList>
            <person name="Yen H.-C."/>
            <person name="Chou L."/>
            <person name="Lin Y.-C."/>
            <person name="Lai E.-M."/>
            <person name="Kuo C.-H."/>
        </authorList>
    </citation>
    <scope>NUCLEOTIDE SEQUENCE</scope>
    <source>
        <strain evidence="4">CFBP5477</strain>
        <plasmid evidence="4">pAlCFBP5477</plasmid>
    </source>
</reference>
<feature type="domain" description="D-serine dehydratase-like" evidence="3">
    <location>
        <begin position="283"/>
        <end position="373"/>
    </location>
</feature>
<dbReference type="Gene3D" id="2.40.37.20">
    <property type="entry name" value="D-serine dehydratase-like domain"/>
    <property type="match status" value="1"/>
</dbReference>
<dbReference type="CDD" id="cd06819">
    <property type="entry name" value="PLPDE_III_LS_D-TA"/>
    <property type="match status" value="1"/>
</dbReference>
<sequence length="390" mass="42127">MKPNYLPLQKSQCPNFDLLNVPGGAKLLDTPALVIDVDILQRNIKNMARWAQGKNIALRPHAKTHKSAAIAKQQLASGALGICVAKIGEAIRLAEEGVGNILITSPIVTDRKIRLLRDLNEKCEHLMVAVDNVEIVKLLDLAFSGGKSLDVLIDRGMGIGYHNRTGAFTAEAAVELADTISRCSNLNLRGLQAYSGAVQHVEAFEERKVIALEAIDRIRKTRDALLERGHDIEIVTGGGTGSCEFDALSGVFTELQVGSYVFFDVEYNAVIHGADFPQDLQTALFLQTSVISANLFGRATTDAGFKSFATDGPLPIIHSGAAEGSRYVFMGDEQGGVIAGEGEAGLAVGDVVRCVTPHCDPTVNLHDFYHCIRGDMLVDIWPVHSRGQSW</sequence>
<dbReference type="Pfam" id="PF14031">
    <property type="entry name" value="D-ser_dehydrat"/>
    <property type="match status" value="1"/>
</dbReference>
<proteinExistence type="inferred from homology"/>
<dbReference type="Proteomes" id="UP000298664">
    <property type="component" value="Plasmid pAlCFBP5477"/>
</dbReference>
<dbReference type="GO" id="GO:0008721">
    <property type="term" value="F:D-serine ammonia-lyase activity"/>
    <property type="evidence" value="ECO:0007669"/>
    <property type="project" value="TreeGrafter"/>
</dbReference>
<dbReference type="SUPFAM" id="SSF51419">
    <property type="entry name" value="PLP-binding barrel"/>
    <property type="match status" value="1"/>
</dbReference>
<dbReference type="Gene3D" id="3.20.20.10">
    <property type="entry name" value="Alanine racemase"/>
    <property type="match status" value="1"/>
</dbReference>
<gene>
    <name evidence="4" type="ORF">CFBP5477_022455</name>
</gene>
<comment type="similarity">
    <text evidence="1">Belongs to the DSD1 family.</text>
</comment>
<geneLocation type="plasmid" evidence="4 5">
    <name>pAlCFBP5477</name>
</geneLocation>
<evidence type="ECO:0000256" key="1">
    <source>
        <dbReference type="ARBA" id="ARBA00005323"/>
    </source>
</evidence>
<evidence type="ECO:0000259" key="3">
    <source>
        <dbReference type="SMART" id="SM01119"/>
    </source>
</evidence>
<dbReference type="EMBL" id="CP124735">
    <property type="protein sequence ID" value="WHA43886.1"/>
    <property type="molecule type" value="Genomic_DNA"/>
</dbReference>
<dbReference type="GO" id="GO:0036088">
    <property type="term" value="P:D-serine catabolic process"/>
    <property type="evidence" value="ECO:0007669"/>
    <property type="project" value="TreeGrafter"/>
</dbReference>
<keyword evidence="2" id="KW-0456">Lyase</keyword>
<evidence type="ECO:0000256" key="2">
    <source>
        <dbReference type="ARBA" id="ARBA00023239"/>
    </source>
</evidence>
<keyword evidence="4" id="KW-0614">Plasmid</keyword>
<dbReference type="InterPro" id="IPR026956">
    <property type="entry name" value="D-ser_dehydrat-like_dom"/>
</dbReference>
<dbReference type="InterPro" id="IPR042208">
    <property type="entry name" value="D-ser_dehydrat-like_sf"/>
</dbReference>
<organism evidence="4 5">
    <name type="scientific">Agrobacterium larrymoorei</name>
    <dbReference type="NCBI Taxonomy" id="160699"/>
    <lineage>
        <taxon>Bacteria</taxon>
        <taxon>Pseudomonadati</taxon>
        <taxon>Pseudomonadota</taxon>
        <taxon>Alphaproteobacteria</taxon>
        <taxon>Hyphomicrobiales</taxon>
        <taxon>Rhizobiaceae</taxon>
        <taxon>Rhizobium/Agrobacterium group</taxon>
        <taxon>Agrobacterium</taxon>
    </lineage>
</organism>
<dbReference type="InterPro" id="IPR029066">
    <property type="entry name" value="PLP-binding_barrel"/>
</dbReference>
<name>A0AAF0KG71_9HYPH</name>
<dbReference type="InterPro" id="IPR001608">
    <property type="entry name" value="Ala_racemase_N"/>
</dbReference>
<dbReference type="RefSeq" id="WP_137395951.1">
    <property type="nucleotide sequence ID" value="NZ_CP124735.1"/>
</dbReference>
<accession>A0AAF0KG71</accession>
<dbReference type="InterPro" id="IPR051466">
    <property type="entry name" value="D-amino_acid_metab_enzyme"/>
</dbReference>
<dbReference type="PANTHER" id="PTHR28004">
    <property type="entry name" value="ZGC:162816-RELATED"/>
    <property type="match status" value="1"/>
</dbReference>
<evidence type="ECO:0000313" key="5">
    <source>
        <dbReference type="Proteomes" id="UP000298664"/>
    </source>
</evidence>
<dbReference type="AlphaFoldDB" id="A0AAF0KG71"/>